<dbReference type="EMBL" id="HF935540">
    <property type="protein sequence ID" value="CCX10418.1"/>
    <property type="molecule type" value="Genomic_DNA"/>
</dbReference>
<sequence length="104" mass="11518">MEDTDTITILTDSSDVNPFHMAGNNTVTDNNFNLKYTCNCTQNVYTNGTISTVNPAAVEMRLLWGAVGLSFNERSDLLALIMAGFVIWAMGKVVLRGNNLLRWD</sequence>
<evidence type="ECO:0000313" key="2">
    <source>
        <dbReference type="EMBL" id="CCX10418.1"/>
    </source>
</evidence>
<keyword evidence="1" id="KW-0472">Membrane</keyword>
<name>U4LFM4_PYROM</name>
<evidence type="ECO:0000313" key="3">
    <source>
        <dbReference type="Proteomes" id="UP000018144"/>
    </source>
</evidence>
<dbReference type="Proteomes" id="UP000018144">
    <property type="component" value="Unassembled WGS sequence"/>
</dbReference>
<evidence type="ECO:0000256" key="1">
    <source>
        <dbReference type="SAM" id="Phobius"/>
    </source>
</evidence>
<keyword evidence="1" id="KW-1133">Transmembrane helix</keyword>
<proteinExistence type="predicted"/>
<feature type="transmembrane region" description="Helical" evidence="1">
    <location>
        <begin position="77"/>
        <end position="95"/>
    </location>
</feature>
<reference evidence="2 3" key="1">
    <citation type="journal article" date="2013" name="PLoS Genet.">
        <title>The genome and development-dependent transcriptomes of Pyronema confluens: a window into fungal evolution.</title>
        <authorList>
            <person name="Traeger S."/>
            <person name="Altegoer F."/>
            <person name="Freitag M."/>
            <person name="Gabaldon T."/>
            <person name="Kempken F."/>
            <person name="Kumar A."/>
            <person name="Marcet-Houben M."/>
            <person name="Poggeler S."/>
            <person name="Stajich J.E."/>
            <person name="Nowrousian M."/>
        </authorList>
    </citation>
    <scope>NUCLEOTIDE SEQUENCE [LARGE SCALE GENOMIC DNA]</scope>
    <source>
        <strain evidence="3">CBS 100304</strain>
        <tissue evidence="2">Vegetative mycelium</tissue>
    </source>
</reference>
<gene>
    <name evidence="2" type="ORF">PCON_10012</name>
</gene>
<protein>
    <submittedName>
        <fullName evidence="2">Uncharacterized protein</fullName>
    </submittedName>
</protein>
<keyword evidence="3" id="KW-1185">Reference proteome</keyword>
<accession>U4LFM4</accession>
<dbReference type="AlphaFoldDB" id="U4LFM4"/>
<keyword evidence="1" id="KW-0812">Transmembrane</keyword>
<organism evidence="2 3">
    <name type="scientific">Pyronema omphalodes (strain CBS 100304)</name>
    <name type="common">Pyronema confluens</name>
    <dbReference type="NCBI Taxonomy" id="1076935"/>
    <lineage>
        <taxon>Eukaryota</taxon>
        <taxon>Fungi</taxon>
        <taxon>Dikarya</taxon>
        <taxon>Ascomycota</taxon>
        <taxon>Pezizomycotina</taxon>
        <taxon>Pezizomycetes</taxon>
        <taxon>Pezizales</taxon>
        <taxon>Pyronemataceae</taxon>
        <taxon>Pyronema</taxon>
    </lineage>
</organism>